<name>A0ABS3Q4S1_9GAMM</name>
<evidence type="ECO:0000256" key="1">
    <source>
        <dbReference type="SAM" id="SignalP"/>
    </source>
</evidence>
<dbReference type="RefSeq" id="WP_208148271.1">
    <property type="nucleotide sequence ID" value="NZ_JAGETV010000005.1"/>
</dbReference>
<dbReference type="PROSITE" id="PS51257">
    <property type="entry name" value="PROKAR_LIPOPROTEIN"/>
    <property type="match status" value="1"/>
</dbReference>
<sequence>MHKLKSSLVVCFLFAALFLSSCSNNEQKTPQNVVSEYQSALQSLNFTSAYNLLNDANRPAKQQIFNDQFQINDDENRLRLTMNEFKIISVNKMENQATVQVQTTTPQIQAFDLLIPEIKANLENKNYAAVEERMHSMIEKKMILLKTESQTFTLSKENNVWLIDSIQ</sequence>
<comment type="caution">
    <text evidence="2">The sequence shown here is derived from an EMBL/GenBank/DDBJ whole genome shotgun (WGS) entry which is preliminary data.</text>
</comment>
<keyword evidence="3" id="KW-1185">Reference proteome</keyword>
<proteinExistence type="predicted"/>
<feature type="signal peptide" evidence="1">
    <location>
        <begin position="1"/>
        <end position="25"/>
    </location>
</feature>
<reference evidence="2 3" key="1">
    <citation type="submission" date="2021-03" db="EMBL/GenBank/DDBJ databases">
        <title>Thiomicrorhabdus sp.nov.,novel sulfur-oxidizing bacteria isolated from coastal sediment.</title>
        <authorList>
            <person name="Liu X."/>
        </authorList>
    </citation>
    <scope>NUCLEOTIDE SEQUENCE [LARGE SCALE GENOMIC DNA]</scope>
    <source>
        <strain evidence="2 3">6S2-11</strain>
    </source>
</reference>
<protein>
    <submittedName>
        <fullName evidence="2">DUF4878 domain-containing protein</fullName>
    </submittedName>
</protein>
<dbReference type="EMBL" id="JAGETV010000005">
    <property type="protein sequence ID" value="MBO1926830.1"/>
    <property type="molecule type" value="Genomic_DNA"/>
</dbReference>
<gene>
    <name evidence="2" type="ORF">J3998_04515</name>
</gene>
<dbReference type="Proteomes" id="UP000664835">
    <property type="component" value="Unassembled WGS sequence"/>
</dbReference>
<accession>A0ABS3Q4S1</accession>
<keyword evidence="1" id="KW-0732">Signal</keyword>
<organism evidence="2 3">
    <name type="scientific">Thiomicrorhabdus marina</name>
    <dbReference type="NCBI Taxonomy" id="2818442"/>
    <lineage>
        <taxon>Bacteria</taxon>
        <taxon>Pseudomonadati</taxon>
        <taxon>Pseudomonadota</taxon>
        <taxon>Gammaproteobacteria</taxon>
        <taxon>Thiotrichales</taxon>
        <taxon>Piscirickettsiaceae</taxon>
        <taxon>Thiomicrorhabdus</taxon>
    </lineage>
</organism>
<evidence type="ECO:0000313" key="2">
    <source>
        <dbReference type="EMBL" id="MBO1926830.1"/>
    </source>
</evidence>
<feature type="chain" id="PRO_5046306876" evidence="1">
    <location>
        <begin position="26"/>
        <end position="167"/>
    </location>
</feature>
<evidence type="ECO:0000313" key="3">
    <source>
        <dbReference type="Proteomes" id="UP000664835"/>
    </source>
</evidence>